<feature type="region of interest" description="Disordered" evidence="9">
    <location>
        <begin position="1"/>
        <end position="34"/>
    </location>
</feature>
<keyword evidence="3" id="KW-0813">Transport</keyword>
<dbReference type="KEGG" id="pect:BN1012_Phect1013"/>
<feature type="transmembrane region" description="Helical" evidence="10">
    <location>
        <begin position="288"/>
        <end position="306"/>
    </location>
</feature>
<keyword evidence="4 10" id="KW-0812">Transmembrane</keyword>
<comment type="similarity">
    <text evidence="2">Belongs to the ABC transporter superfamily.</text>
</comment>
<dbReference type="AlphaFoldDB" id="X5MCJ2"/>
<dbReference type="GO" id="GO:0005886">
    <property type="term" value="C:plasma membrane"/>
    <property type="evidence" value="ECO:0007669"/>
    <property type="project" value="UniProtKB-SubCell"/>
</dbReference>
<keyword evidence="6" id="KW-0067">ATP-binding</keyword>
<dbReference type="InterPro" id="IPR017871">
    <property type="entry name" value="ABC_transporter-like_CS"/>
</dbReference>
<dbReference type="GO" id="GO:0005524">
    <property type="term" value="F:ATP binding"/>
    <property type="evidence" value="ECO:0007669"/>
    <property type="project" value="UniProtKB-KW"/>
</dbReference>
<dbReference type="PANTHER" id="PTHR43394:SF1">
    <property type="entry name" value="ATP-BINDING CASSETTE SUB-FAMILY B MEMBER 10, MITOCHONDRIAL"/>
    <property type="match status" value="1"/>
</dbReference>
<dbReference type="FunFam" id="3.40.50.300:FF:000287">
    <property type="entry name" value="Multidrug ABC transporter ATP-binding protein"/>
    <property type="match status" value="1"/>
</dbReference>
<name>X5MCJ2_9HYPH</name>
<dbReference type="InterPro" id="IPR011527">
    <property type="entry name" value="ABC1_TM_dom"/>
</dbReference>
<dbReference type="PROSITE" id="PS50929">
    <property type="entry name" value="ABC_TM1F"/>
    <property type="match status" value="1"/>
</dbReference>
<dbReference type="GO" id="GO:0015421">
    <property type="term" value="F:ABC-type oligopeptide transporter activity"/>
    <property type="evidence" value="ECO:0007669"/>
    <property type="project" value="TreeGrafter"/>
</dbReference>
<evidence type="ECO:0000313" key="14">
    <source>
        <dbReference type="Proteomes" id="UP000032160"/>
    </source>
</evidence>
<dbReference type="GO" id="GO:0016887">
    <property type="term" value="F:ATP hydrolysis activity"/>
    <property type="evidence" value="ECO:0007669"/>
    <property type="project" value="InterPro"/>
</dbReference>
<dbReference type="SUPFAM" id="SSF90123">
    <property type="entry name" value="ABC transporter transmembrane region"/>
    <property type="match status" value="1"/>
</dbReference>
<evidence type="ECO:0000256" key="4">
    <source>
        <dbReference type="ARBA" id="ARBA00022692"/>
    </source>
</evidence>
<feature type="transmembrane region" description="Helical" evidence="10">
    <location>
        <begin position="100"/>
        <end position="128"/>
    </location>
</feature>
<dbReference type="STRING" id="1458461.BN1012_Phect1013"/>
<evidence type="ECO:0000256" key="8">
    <source>
        <dbReference type="ARBA" id="ARBA00023136"/>
    </source>
</evidence>
<protein>
    <submittedName>
        <fullName evidence="13">ABC transporter ATPase and permease component</fullName>
    </submittedName>
</protein>
<gene>
    <name evidence="13" type="ORF">BN1012_Phect1013</name>
</gene>
<dbReference type="PANTHER" id="PTHR43394">
    <property type="entry name" value="ATP-DEPENDENT PERMEASE MDL1, MITOCHONDRIAL"/>
    <property type="match status" value="1"/>
</dbReference>
<evidence type="ECO:0000256" key="10">
    <source>
        <dbReference type="SAM" id="Phobius"/>
    </source>
</evidence>
<dbReference type="InterPro" id="IPR036640">
    <property type="entry name" value="ABC1_TM_sf"/>
</dbReference>
<dbReference type="PATRIC" id="fig|1458461.3.peg.1013"/>
<dbReference type="Pfam" id="PF00664">
    <property type="entry name" value="ABC_membrane"/>
    <property type="match status" value="1"/>
</dbReference>
<evidence type="ECO:0000256" key="3">
    <source>
        <dbReference type="ARBA" id="ARBA00022448"/>
    </source>
</evidence>
<proteinExistence type="inferred from homology"/>
<dbReference type="HOGENOM" id="CLU_000604_84_3_5"/>
<dbReference type="InterPro" id="IPR027417">
    <property type="entry name" value="P-loop_NTPase"/>
</dbReference>
<keyword evidence="8 10" id="KW-0472">Membrane</keyword>
<sequence>MATDSQTHTTSPEIASEPADASPAEGPSVDGVVTETSIPNNKQLALRVWRLWMAHQKSRVVGALVLMALVAATTSIYPVLIQQTLDMANDRNADVFYVPLLVVGVVVIKSISLYFQTVVTSSIVLRVLQKMQIAMFNRLLTSDLARLNREATGRYLSRFTNDVSVVREGLMRVLTNAVRDVLTILGVAAAMVYMDWLLAIVVLVILPLAAAPISALGKRMRKVSADAQAYLGDMTALLNESLSGARMVKTYGLEDYERERSGSFFEGLYGWTMKLVRGRARVDPTMEILGGIAIAGVLWFSVWRIFEGSGTVGDFTGFIAALAIMAPSARALGTLHVVFQESMAAVQRVFALLDEEPSIQDDADAKPLEVREGKVSFNGVGFKYDEGAPALMDFSLDVAPGTTVALVGPSGAGKTTVINLIPRLYDATSGSVTIDGQDVKHVTLASLRKEMAIVSQDVTMFNDSVRANIAFGRLDASDEDIRAAAKVAAADDFIEAMPEGYDTVVGDRGVKLSGGQRQRIALARAVLRDAPILLLDEATSALDAESERKVQDALEVLRKGRTTIVIAHRLATVREADMICVMEKGRVVELGSHDELVAADKLYARLCKMQYFSDESATDAAQ</sequence>
<feature type="compositionally biased region" description="Polar residues" evidence="9">
    <location>
        <begin position="1"/>
        <end position="13"/>
    </location>
</feature>
<evidence type="ECO:0000256" key="1">
    <source>
        <dbReference type="ARBA" id="ARBA00004651"/>
    </source>
</evidence>
<feature type="domain" description="ABC transporter" evidence="11">
    <location>
        <begin position="375"/>
        <end position="609"/>
    </location>
</feature>
<feature type="transmembrane region" description="Helical" evidence="10">
    <location>
        <begin position="318"/>
        <end position="339"/>
    </location>
</feature>
<evidence type="ECO:0000256" key="6">
    <source>
        <dbReference type="ARBA" id="ARBA00022840"/>
    </source>
</evidence>
<dbReference type="Gene3D" id="1.20.1560.10">
    <property type="entry name" value="ABC transporter type 1, transmembrane domain"/>
    <property type="match status" value="1"/>
</dbReference>
<keyword evidence="7 10" id="KW-1133">Transmembrane helix</keyword>
<dbReference type="Gene3D" id="3.40.50.300">
    <property type="entry name" value="P-loop containing nucleotide triphosphate hydrolases"/>
    <property type="match status" value="1"/>
</dbReference>
<dbReference type="RefSeq" id="WP_244442902.1">
    <property type="nucleotide sequence ID" value="NZ_HG966617.1"/>
</dbReference>
<evidence type="ECO:0000256" key="5">
    <source>
        <dbReference type="ARBA" id="ARBA00022741"/>
    </source>
</evidence>
<dbReference type="Pfam" id="PF00005">
    <property type="entry name" value="ABC_tran"/>
    <property type="match status" value="1"/>
</dbReference>
<dbReference type="PROSITE" id="PS50893">
    <property type="entry name" value="ABC_TRANSPORTER_2"/>
    <property type="match status" value="1"/>
</dbReference>
<reference evidence="13 14" key="1">
    <citation type="journal article" date="2014" name="Front. Genet.">
        <title>Genome and metabolic network of "Candidatus Phaeomarinobacter ectocarpi" Ec32, a new candidate genus of Alphaproteobacteria frequently associated with brown algae.</title>
        <authorList>
            <person name="Dittami S.M."/>
            <person name="Barbeyron T."/>
            <person name="Boyen C."/>
            <person name="Cambefort J."/>
            <person name="Collet G."/>
            <person name="Delage L."/>
            <person name="Gobet A."/>
            <person name="Groisillier A."/>
            <person name="Leblanc C."/>
            <person name="Michel G."/>
            <person name="Scornet D."/>
            <person name="Siegel A."/>
            <person name="Tapia J.E."/>
            <person name="Tonon T."/>
        </authorList>
    </citation>
    <scope>NUCLEOTIDE SEQUENCE [LARGE SCALE GENOMIC DNA]</scope>
    <source>
        <strain evidence="13 14">Ec32</strain>
    </source>
</reference>
<organism evidence="13 14">
    <name type="scientific">Candidatus Phaeomarinibacter ectocarpi</name>
    <dbReference type="NCBI Taxonomy" id="1458461"/>
    <lineage>
        <taxon>Bacteria</taxon>
        <taxon>Pseudomonadati</taxon>
        <taxon>Pseudomonadota</taxon>
        <taxon>Alphaproteobacteria</taxon>
        <taxon>Hyphomicrobiales</taxon>
        <taxon>Parvibaculaceae</taxon>
        <taxon>Candidatus Phaeomarinibacter</taxon>
    </lineage>
</organism>
<dbReference type="Proteomes" id="UP000032160">
    <property type="component" value="Chromosome I"/>
</dbReference>
<accession>X5MCJ2</accession>
<evidence type="ECO:0000259" key="11">
    <source>
        <dbReference type="PROSITE" id="PS50893"/>
    </source>
</evidence>
<dbReference type="SMART" id="SM00382">
    <property type="entry name" value="AAA"/>
    <property type="match status" value="1"/>
</dbReference>
<evidence type="ECO:0000256" key="2">
    <source>
        <dbReference type="ARBA" id="ARBA00005417"/>
    </source>
</evidence>
<evidence type="ECO:0000313" key="13">
    <source>
        <dbReference type="EMBL" id="CDO59227.1"/>
    </source>
</evidence>
<evidence type="ECO:0000259" key="12">
    <source>
        <dbReference type="PROSITE" id="PS50929"/>
    </source>
</evidence>
<feature type="domain" description="ABC transmembrane type-1" evidence="12">
    <location>
        <begin position="61"/>
        <end position="341"/>
    </location>
</feature>
<dbReference type="SUPFAM" id="SSF52540">
    <property type="entry name" value="P-loop containing nucleoside triphosphate hydrolases"/>
    <property type="match status" value="1"/>
</dbReference>
<dbReference type="InterPro" id="IPR039421">
    <property type="entry name" value="Type_1_exporter"/>
</dbReference>
<keyword evidence="5" id="KW-0547">Nucleotide-binding</keyword>
<keyword evidence="14" id="KW-1185">Reference proteome</keyword>
<feature type="transmembrane region" description="Helical" evidence="10">
    <location>
        <begin position="60"/>
        <end position="80"/>
    </location>
</feature>
<dbReference type="InterPro" id="IPR003439">
    <property type="entry name" value="ABC_transporter-like_ATP-bd"/>
</dbReference>
<dbReference type="EMBL" id="HG966617">
    <property type="protein sequence ID" value="CDO59227.1"/>
    <property type="molecule type" value="Genomic_DNA"/>
</dbReference>
<dbReference type="CDD" id="cd18552">
    <property type="entry name" value="ABC_6TM_MsbA_like"/>
    <property type="match status" value="1"/>
</dbReference>
<evidence type="ECO:0000256" key="7">
    <source>
        <dbReference type="ARBA" id="ARBA00022989"/>
    </source>
</evidence>
<comment type="subcellular location">
    <subcellularLocation>
        <location evidence="1">Cell membrane</location>
        <topology evidence="1">Multi-pass membrane protein</topology>
    </subcellularLocation>
</comment>
<feature type="transmembrane region" description="Helical" evidence="10">
    <location>
        <begin position="173"/>
        <end position="190"/>
    </location>
</feature>
<dbReference type="InterPro" id="IPR003593">
    <property type="entry name" value="AAA+_ATPase"/>
</dbReference>
<feature type="transmembrane region" description="Helical" evidence="10">
    <location>
        <begin position="196"/>
        <end position="216"/>
    </location>
</feature>
<evidence type="ECO:0000256" key="9">
    <source>
        <dbReference type="SAM" id="MobiDB-lite"/>
    </source>
</evidence>
<dbReference type="PROSITE" id="PS00211">
    <property type="entry name" value="ABC_TRANSPORTER_1"/>
    <property type="match status" value="1"/>
</dbReference>